<comment type="caution">
    <text evidence="1">The sequence shown here is derived from an EMBL/GenBank/DDBJ whole genome shotgun (WGS) entry which is preliminary data.</text>
</comment>
<accession>A0ACC2WG27</accession>
<reference evidence="1" key="1">
    <citation type="submission" date="2023-04" db="EMBL/GenBank/DDBJ databases">
        <title>Draft Genome sequencing of Naganishia species isolated from polar environments using Oxford Nanopore Technology.</title>
        <authorList>
            <person name="Leo P."/>
            <person name="Venkateswaran K."/>
        </authorList>
    </citation>
    <scope>NUCLEOTIDE SEQUENCE</scope>
    <source>
        <strain evidence="1">MNA-CCFEE 5262</strain>
    </source>
</reference>
<evidence type="ECO:0000313" key="1">
    <source>
        <dbReference type="EMBL" id="KAJ9110011.1"/>
    </source>
</evidence>
<organism evidence="1 2">
    <name type="scientific">Naganishia adeliensis</name>
    <dbReference type="NCBI Taxonomy" id="92952"/>
    <lineage>
        <taxon>Eukaryota</taxon>
        <taxon>Fungi</taxon>
        <taxon>Dikarya</taxon>
        <taxon>Basidiomycota</taxon>
        <taxon>Agaricomycotina</taxon>
        <taxon>Tremellomycetes</taxon>
        <taxon>Filobasidiales</taxon>
        <taxon>Filobasidiaceae</taxon>
        <taxon>Naganishia</taxon>
    </lineage>
</organism>
<dbReference type="Proteomes" id="UP001230649">
    <property type="component" value="Unassembled WGS sequence"/>
</dbReference>
<sequence length="345" mass="38728">MRPLLANGAHNGVAPVDGIVKAEADELENEAPQRFMNVVSGLGTLPSGMGTDIFSHDTIRLSDDILTHLAEILLEDGMQRTLAALNLSSPAVHEATLPILYRKLQFKEKEEFEYVAGYDVPKCLRYTRYLSVHKTSVAIPKRINRFRRPKTDLSLETDDEAPNEDYMRTMEIVLDMITDATDPAERRPLMETVAKKKGLTVTCRPRVFEAFIRVLQSREPLLLAMQVDLKGQTTTAIGTNPSDLRKELARYASKAKQYLAGQLDMEKRVDAEPLEGNPLFESHSQVLEGYAYSSEELLEDGDLGAVCSYPCADAPMIGMERLLESDLDEEDDSDEEDDKDYDDEY</sequence>
<name>A0ACC2WG27_9TREE</name>
<keyword evidence="2" id="KW-1185">Reference proteome</keyword>
<evidence type="ECO:0000313" key="2">
    <source>
        <dbReference type="Proteomes" id="UP001230649"/>
    </source>
</evidence>
<gene>
    <name evidence="1" type="ORF">QFC20_003085</name>
</gene>
<protein>
    <submittedName>
        <fullName evidence="1">Uncharacterized protein</fullName>
    </submittedName>
</protein>
<proteinExistence type="predicted"/>
<dbReference type="EMBL" id="JASBWS010000026">
    <property type="protein sequence ID" value="KAJ9110011.1"/>
    <property type="molecule type" value="Genomic_DNA"/>
</dbReference>